<evidence type="ECO:0000256" key="8">
    <source>
        <dbReference type="ARBA" id="ARBA00023136"/>
    </source>
</evidence>
<protein>
    <recommendedName>
        <fullName evidence="3">NADH-ubiquinone oxidoreductase chain 4L</fullName>
    </recommendedName>
    <alternativeName>
        <fullName evidence="9">NADH dehydrogenase subunit 4L</fullName>
    </alternativeName>
</protein>
<evidence type="ECO:0000256" key="7">
    <source>
        <dbReference type="ARBA" id="ARBA00023027"/>
    </source>
</evidence>
<evidence type="ECO:0000256" key="11">
    <source>
        <dbReference type="SAM" id="Phobius"/>
    </source>
</evidence>
<evidence type="ECO:0000256" key="6">
    <source>
        <dbReference type="ARBA" id="ARBA00022989"/>
    </source>
</evidence>
<accession>A0A8X8M1F6</accession>
<name>A0A8X8M1F6_9NEOP</name>
<dbReference type="EMBL" id="OM991312">
    <property type="protein sequence ID" value="URX52834.1"/>
    <property type="molecule type" value="Genomic_DNA"/>
</dbReference>
<keyword evidence="8 11" id="KW-0472">Membrane</keyword>
<dbReference type="Gene3D" id="1.10.287.3510">
    <property type="match status" value="1"/>
</dbReference>
<dbReference type="GO" id="GO:0016020">
    <property type="term" value="C:membrane"/>
    <property type="evidence" value="ECO:0007669"/>
    <property type="project" value="UniProtKB-SubCell"/>
</dbReference>
<evidence type="ECO:0000256" key="1">
    <source>
        <dbReference type="ARBA" id="ARBA00004141"/>
    </source>
</evidence>
<feature type="transmembrane region" description="Helical" evidence="11">
    <location>
        <begin position="54"/>
        <end position="79"/>
    </location>
</feature>
<dbReference type="AlphaFoldDB" id="A0A8X8M1F6"/>
<evidence type="ECO:0000313" key="12">
    <source>
        <dbReference type="EMBL" id="URX52834.1"/>
    </source>
</evidence>
<evidence type="ECO:0000256" key="9">
    <source>
        <dbReference type="ARBA" id="ARBA00031586"/>
    </source>
</evidence>
<reference evidence="12" key="1">
    <citation type="journal article" date="2022" name="Mol. Biol. Evol.">
        <title>Molecular phylogeny reveals the past transoceanic voyages of drywood termites (Isoptera, Kalotermitidae).</title>
        <authorList>
            <person name="Bucek A."/>
            <person name="Wang M."/>
            <person name="Sobotnik J."/>
            <person name="Hellemans S."/>
            <person name="Sillam-Dusses D."/>
            <person name="Mizumoto N."/>
            <person name="Stiblik P."/>
            <person name="Clitheroe C."/>
            <person name="Lu T."/>
            <person name="Gonzalez Plaza J.J."/>
            <person name="Mohagan A."/>
            <person name="Rafanomezantsoa J.J."/>
            <person name="Fisher B."/>
            <person name="Engel M.S."/>
            <person name="Roisin Y."/>
            <person name="Evans T.A."/>
            <person name="Scheffrahn R."/>
            <person name="Bourguignon T."/>
        </authorList>
    </citation>
    <scope>NUCLEOTIDE SEQUENCE</scope>
    <source>
        <strain evidence="12">B-Rept</strain>
    </source>
</reference>
<sequence length="95" mass="11248">MLTRLYFSFTFFCGIWSFSSNRSHLLATLLSLEYMVLILFVMVYYYLCFYEHEFYFVMFFLVFSVCEGSLGLSVLISMIRGFGNDYFQSCSVLQC</sequence>
<dbReference type="Pfam" id="PF00420">
    <property type="entry name" value="Oxidored_q2"/>
    <property type="match status" value="1"/>
</dbReference>
<keyword evidence="4 11" id="KW-0812">Transmembrane</keyword>
<evidence type="ECO:0000256" key="3">
    <source>
        <dbReference type="ARBA" id="ARBA00016612"/>
    </source>
</evidence>
<keyword evidence="12" id="KW-0496">Mitochondrion</keyword>
<dbReference type="GO" id="GO:0008137">
    <property type="term" value="F:NADH dehydrogenase (ubiquinone) activity"/>
    <property type="evidence" value="ECO:0007669"/>
    <property type="project" value="UniProtKB-EC"/>
</dbReference>
<dbReference type="InterPro" id="IPR039428">
    <property type="entry name" value="NUOK/Mnh_C1-like"/>
</dbReference>
<gene>
    <name evidence="12" type="primary">ND4L</name>
</gene>
<comment type="similarity">
    <text evidence="2">Belongs to the complex I subunit 4L family.</text>
</comment>
<keyword evidence="6 11" id="KW-1133">Transmembrane helix</keyword>
<organism evidence="12">
    <name type="scientific">Bifiditermes rogierae</name>
    <dbReference type="NCBI Taxonomy" id="2942683"/>
    <lineage>
        <taxon>Eukaryota</taxon>
        <taxon>Metazoa</taxon>
        <taxon>Ecdysozoa</taxon>
        <taxon>Arthropoda</taxon>
        <taxon>Hexapoda</taxon>
        <taxon>Insecta</taxon>
        <taxon>Pterygota</taxon>
        <taxon>Neoptera</taxon>
        <taxon>Polyneoptera</taxon>
        <taxon>Dictyoptera</taxon>
        <taxon>Blattodea</taxon>
        <taxon>Blattoidea</taxon>
        <taxon>Termitoidae</taxon>
        <taxon>Kalotermitidae</taxon>
        <taxon>Bifiditermitinae</taxon>
        <taxon>Bifiditermes</taxon>
    </lineage>
</organism>
<keyword evidence="7" id="KW-0520">NAD</keyword>
<evidence type="ECO:0000256" key="10">
    <source>
        <dbReference type="ARBA" id="ARBA00049551"/>
    </source>
</evidence>
<evidence type="ECO:0000256" key="2">
    <source>
        <dbReference type="ARBA" id="ARBA00010519"/>
    </source>
</evidence>
<evidence type="ECO:0000256" key="5">
    <source>
        <dbReference type="ARBA" id="ARBA00022967"/>
    </source>
</evidence>
<keyword evidence="5" id="KW-1278">Translocase</keyword>
<proteinExistence type="inferred from homology"/>
<evidence type="ECO:0000256" key="4">
    <source>
        <dbReference type="ARBA" id="ARBA00022692"/>
    </source>
</evidence>
<comment type="subcellular location">
    <subcellularLocation>
        <location evidence="1">Membrane</location>
        <topology evidence="1">Multi-pass membrane protein</topology>
    </subcellularLocation>
</comment>
<comment type="catalytic activity">
    <reaction evidence="10">
        <text>a ubiquinone + NADH + 5 H(+)(in) = a ubiquinol + NAD(+) + 4 H(+)(out)</text>
        <dbReference type="Rhea" id="RHEA:29091"/>
        <dbReference type="Rhea" id="RHEA-COMP:9565"/>
        <dbReference type="Rhea" id="RHEA-COMP:9566"/>
        <dbReference type="ChEBI" id="CHEBI:15378"/>
        <dbReference type="ChEBI" id="CHEBI:16389"/>
        <dbReference type="ChEBI" id="CHEBI:17976"/>
        <dbReference type="ChEBI" id="CHEBI:57540"/>
        <dbReference type="ChEBI" id="CHEBI:57945"/>
        <dbReference type="EC" id="7.1.1.2"/>
    </reaction>
</comment>
<geneLocation type="mitochondrion" evidence="12"/>
<feature type="transmembrane region" description="Helical" evidence="11">
    <location>
        <begin position="25"/>
        <end position="47"/>
    </location>
</feature>